<dbReference type="EMBL" id="QAOK01000002">
    <property type="protein sequence ID" value="PTQ83172.1"/>
    <property type="molecule type" value="Genomic_DNA"/>
</dbReference>
<proteinExistence type="predicted"/>
<comment type="caution">
    <text evidence="1">The sequence shown here is derived from an EMBL/GenBank/DDBJ whole genome shotgun (WGS) entry which is preliminary data.</text>
</comment>
<accession>A0A2T5IH86</accession>
<sequence length="98" mass="10980">MGLRLIITALEGSLFLKAHNDMAALVLRITDISTARTFEISGFNCTSCSGFILNPATRHSMRLNVKKHKMVREMDFLRVPVTQERLKLSEGKLIGFDG</sequence>
<organism evidence="1 2">
    <name type="scientific">Nitrosospira multiformis</name>
    <dbReference type="NCBI Taxonomy" id="1231"/>
    <lineage>
        <taxon>Bacteria</taxon>
        <taxon>Pseudomonadati</taxon>
        <taxon>Pseudomonadota</taxon>
        <taxon>Betaproteobacteria</taxon>
        <taxon>Nitrosomonadales</taxon>
        <taxon>Nitrosomonadaceae</taxon>
        <taxon>Nitrosospira</taxon>
    </lineage>
</organism>
<name>A0A2T5IH86_9PROT</name>
<evidence type="ECO:0000313" key="2">
    <source>
        <dbReference type="Proteomes" id="UP000244152"/>
    </source>
</evidence>
<evidence type="ECO:0000313" key="1">
    <source>
        <dbReference type="EMBL" id="PTQ83172.1"/>
    </source>
</evidence>
<dbReference type="Proteomes" id="UP000244152">
    <property type="component" value="Unassembled WGS sequence"/>
</dbReference>
<dbReference type="AlphaFoldDB" id="A0A2T5IH86"/>
<protein>
    <submittedName>
        <fullName evidence="1">Uncharacterized protein</fullName>
    </submittedName>
</protein>
<reference evidence="1 2" key="1">
    <citation type="submission" date="2018-04" db="EMBL/GenBank/DDBJ databases">
        <title>Active sludge and wastewater microbial communities from Klosterneuburg, Austria.</title>
        <authorList>
            <person name="Wagner M."/>
        </authorList>
    </citation>
    <scope>NUCLEOTIDE SEQUENCE [LARGE SCALE GENOMIC DNA]</scope>
    <source>
        <strain evidence="1 2">Nl12</strain>
    </source>
</reference>
<gene>
    <name evidence="1" type="ORF">C8R21_102175</name>
</gene>